<organism evidence="2 3">
    <name type="scientific">Microdochium trichocladiopsis</name>
    <dbReference type="NCBI Taxonomy" id="1682393"/>
    <lineage>
        <taxon>Eukaryota</taxon>
        <taxon>Fungi</taxon>
        <taxon>Dikarya</taxon>
        <taxon>Ascomycota</taxon>
        <taxon>Pezizomycotina</taxon>
        <taxon>Sordariomycetes</taxon>
        <taxon>Xylariomycetidae</taxon>
        <taxon>Xylariales</taxon>
        <taxon>Microdochiaceae</taxon>
        <taxon>Microdochium</taxon>
    </lineage>
</organism>
<dbReference type="Proteomes" id="UP000756346">
    <property type="component" value="Unassembled WGS sequence"/>
</dbReference>
<protein>
    <submittedName>
        <fullName evidence="2">Uncharacterized protein</fullName>
    </submittedName>
</protein>
<dbReference type="AlphaFoldDB" id="A0A9P8YJ10"/>
<dbReference type="GeneID" id="70192893"/>
<proteinExistence type="predicted"/>
<evidence type="ECO:0000313" key="3">
    <source>
        <dbReference type="Proteomes" id="UP000756346"/>
    </source>
</evidence>
<reference evidence="2" key="1">
    <citation type="journal article" date="2021" name="Nat. Commun.">
        <title>Genetic determinants of endophytism in the Arabidopsis root mycobiome.</title>
        <authorList>
            <person name="Mesny F."/>
            <person name="Miyauchi S."/>
            <person name="Thiergart T."/>
            <person name="Pickel B."/>
            <person name="Atanasova L."/>
            <person name="Karlsson M."/>
            <person name="Huettel B."/>
            <person name="Barry K.W."/>
            <person name="Haridas S."/>
            <person name="Chen C."/>
            <person name="Bauer D."/>
            <person name="Andreopoulos W."/>
            <person name="Pangilinan J."/>
            <person name="LaButti K."/>
            <person name="Riley R."/>
            <person name="Lipzen A."/>
            <person name="Clum A."/>
            <person name="Drula E."/>
            <person name="Henrissat B."/>
            <person name="Kohler A."/>
            <person name="Grigoriev I.V."/>
            <person name="Martin F.M."/>
            <person name="Hacquard S."/>
        </authorList>
    </citation>
    <scope>NUCLEOTIDE SEQUENCE</scope>
    <source>
        <strain evidence="2">MPI-CAGE-CH-0230</strain>
    </source>
</reference>
<comment type="caution">
    <text evidence="2">The sequence shown here is derived from an EMBL/GenBank/DDBJ whole genome shotgun (WGS) entry which is preliminary data.</text>
</comment>
<sequence>MKGRNREEKKSTDQRQDGFINEKLEGNWQSAMLVGANMDQEGNGVYSLTKRREAVGTFRARWPREQQRRPAVRSSWNEEGRDPEISSWSHDGGFDYASWTVFPGRIHRGRKARRDPSQGRVRLWQEKQKSGSARGRDCIVPFFCPKARSSPSSLQAVAQIFIVGLRGRRRCLVH</sequence>
<gene>
    <name evidence="2" type="ORF">B0I36DRAFT_7708</name>
</gene>
<accession>A0A9P8YJ10</accession>
<feature type="region of interest" description="Disordered" evidence="1">
    <location>
        <begin position="1"/>
        <end position="23"/>
    </location>
</feature>
<dbReference type="EMBL" id="JAGTJQ010000001">
    <property type="protein sequence ID" value="KAH7040261.1"/>
    <property type="molecule type" value="Genomic_DNA"/>
</dbReference>
<feature type="region of interest" description="Disordered" evidence="1">
    <location>
        <begin position="109"/>
        <end position="129"/>
    </location>
</feature>
<name>A0A9P8YJ10_9PEZI</name>
<dbReference type="RefSeq" id="XP_046018316.1">
    <property type="nucleotide sequence ID" value="XM_046163347.1"/>
</dbReference>
<evidence type="ECO:0000313" key="2">
    <source>
        <dbReference type="EMBL" id="KAH7040261.1"/>
    </source>
</evidence>
<keyword evidence="3" id="KW-1185">Reference proteome</keyword>
<evidence type="ECO:0000256" key="1">
    <source>
        <dbReference type="SAM" id="MobiDB-lite"/>
    </source>
</evidence>